<evidence type="ECO:0000256" key="2">
    <source>
        <dbReference type="ARBA" id="ARBA00022801"/>
    </source>
</evidence>
<name>A0A5C7ACJ8_9BACT</name>
<dbReference type="PRINTS" id="PR00116">
    <property type="entry name" value="ARGINASE"/>
</dbReference>
<dbReference type="UniPathway" id="UPA00379">
    <property type="reaction ID" value="UER00552"/>
</dbReference>
<dbReference type="Pfam" id="PF00491">
    <property type="entry name" value="Arginase"/>
    <property type="match status" value="1"/>
</dbReference>
<dbReference type="AlphaFoldDB" id="A0A5C7ACJ8"/>
<dbReference type="GO" id="GO:0033389">
    <property type="term" value="P:putrescine biosynthetic process from arginine, via agmatine"/>
    <property type="evidence" value="ECO:0007669"/>
    <property type="project" value="TreeGrafter"/>
</dbReference>
<dbReference type="GO" id="GO:0050415">
    <property type="term" value="F:formimidoylglutamase activity"/>
    <property type="evidence" value="ECO:0007669"/>
    <property type="project" value="UniProtKB-UniRule"/>
</dbReference>
<dbReference type="InterPro" id="IPR023696">
    <property type="entry name" value="Ureohydrolase_dom_sf"/>
</dbReference>
<dbReference type="Proteomes" id="UP000321935">
    <property type="component" value="Unassembled WGS sequence"/>
</dbReference>
<keyword evidence="2 5" id="KW-0378">Hydrolase</keyword>
<accession>A0A5C7ACJ8</accession>
<evidence type="ECO:0000313" key="8">
    <source>
        <dbReference type="EMBL" id="TXE05584.1"/>
    </source>
</evidence>
<keyword evidence="1 5" id="KW-0479">Metal-binding</keyword>
<feature type="binding site" evidence="5">
    <location>
        <position position="155"/>
    </location>
    <ligand>
        <name>Mn(2+)</name>
        <dbReference type="ChEBI" id="CHEBI:29035"/>
        <label>1</label>
    </ligand>
</feature>
<sequence>MLHQNPNPSLWSGRKSETIEYWHQAAISVKDLKVDQTQEYPKVGILGYAGEEGVKRNQGRLGTAEGPNAIRKSLGSLAFHLPDTSRIFDYGDVYTENSDLESSHELITDTVFNLLETKHFPILLGGGHDLALAHGRGIYKYLASKNQTLGIINMDAHFDLRPTIDGKGHSGSPFLQLAQENPDTFKYLCLGVQRSVNPKSLFETADKVGAKWMVMEDFRMNNWEVIQEKILWFLDSVDKIYLSVDMDGFSSAFAPGVSAPSPMGFRPEFAFKVFELLSSSKKLISLDVVELNPAFDHDQATARLAARCAEYVARKVLRTSP</sequence>
<keyword evidence="4 5" id="KW-0464">Manganese</keyword>
<dbReference type="InterPro" id="IPR006035">
    <property type="entry name" value="Ureohydrolase"/>
</dbReference>
<dbReference type="GO" id="GO:0019557">
    <property type="term" value="P:L-histidine catabolic process to glutamate and formate"/>
    <property type="evidence" value="ECO:0007669"/>
    <property type="project" value="UniProtKB-UniPathway"/>
</dbReference>
<feature type="binding site" evidence="5">
    <location>
        <position position="245"/>
    </location>
    <ligand>
        <name>Mn(2+)</name>
        <dbReference type="ChEBI" id="CHEBI:29035"/>
        <label>2</label>
    </ligand>
</feature>
<dbReference type="PANTHER" id="PTHR11358:SF35">
    <property type="entry name" value="FORMIMIDOYLGLUTAMASE"/>
    <property type="match status" value="1"/>
</dbReference>
<dbReference type="GO" id="GO:0008783">
    <property type="term" value="F:agmatinase activity"/>
    <property type="evidence" value="ECO:0007669"/>
    <property type="project" value="TreeGrafter"/>
</dbReference>
<dbReference type="CDD" id="cd09988">
    <property type="entry name" value="Formimidoylglutamase"/>
    <property type="match status" value="1"/>
</dbReference>
<evidence type="ECO:0000256" key="4">
    <source>
        <dbReference type="ARBA" id="ARBA00023211"/>
    </source>
</evidence>
<evidence type="ECO:0000313" key="9">
    <source>
        <dbReference type="Proteomes" id="UP000321935"/>
    </source>
</evidence>
<evidence type="ECO:0000256" key="6">
    <source>
        <dbReference type="NCBIfam" id="TIGR01227"/>
    </source>
</evidence>
<dbReference type="GO" id="GO:0019556">
    <property type="term" value="P:L-histidine catabolic process to glutamate and formamide"/>
    <property type="evidence" value="ECO:0007669"/>
    <property type="project" value="UniProtKB-UniRule"/>
</dbReference>
<feature type="binding site" evidence="5">
    <location>
        <position position="159"/>
    </location>
    <ligand>
        <name>Mn(2+)</name>
        <dbReference type="ChEBI" id="CHEBI:29035"/>
        <label>1</label>
    </ligand>
</feature>
<evidence type="ECO:0000256" key="1">
    <source>
        <dbReference type="ARBA" id="ARBA00022723"/>
    </source>
</evidence>
<comment type="caution">
    <text evidence="8">The sequence shown here is derived from an EMBL/GenBank/DDBJ whole genome shotgun (WGS) entry which is preliminary data.</text>
</comment>
<protein>
    <recommendedName>
        <fullName evidence="5 6">Formimidoylglutamase</fullName>
        <ecNumber evidence="5 6">3.5.3.8</ecNumber>
    </recommendedName>
    <alternativeName>
        <fullName evidence="5">Formiminoglutamase</fullName>
    </alternativeName>
    <alternativeName>
        <fullName evidence="5">Formiminoglutamate hydrolase</fullName>
    </alternativeName>
</protein>
<dbReference type="OrthoDB" id="9788689at2"/>
<dbReference type="HAMAP" id="MF_00737">
    <property type="entry name" value="Formimidoylglutam"/>
    <property type="match status" value="1"/>
</dbReference>
<dbReference type="NCBIfam" id="TIGR01227">
    <property type="entry name" value="hutG"/>
    <property type="match status" value="1"/>
</dbReference>
<dbReference type="GO" id="GO:0030145">
    <property type="term" value="F:manganese ion binding"/>
    <property type="evidence" value="ECO:0007669"/>
    <property type="project" value="UniProtKB-UniRule"/>
</dbReference>
<comment type="cofactor">
    <cofactor evidence="5">
        <name>Mn(2+)</name>
        <dbReference type="ChEBI" id="CHEBI:29035"/>
    </cofactor>
    <text evidence="5">Binds 2 manganese ions per subunit.</text>
</comment>
<comment type="function">
    <text evidence="5">Catalyzes the conversion of N-formimidoyl-L-glutamate to L-glutamate and formamide.</text>
</comment>
<keyword evidence="3 5" id="KW-0369">Histidine metabolism</keyword>
<dbReference type="EC" id="3.5.3.8" evidence="5 6"/>
<feature type="binding site" evidence="5">
    <location>
        <position position="247"/>
    </location>
    <ligand>
        <name>Mn(2+)</name>
        <dbReference type="ChEBI" id="CHEBI:29035"/>
        <label>2</label>
    </ligand>
</feature>
<reference evidence="8 9" key="1">
    <citation type="submission" date="2019-08" db="EMBL/GenBank/DDBJ databases">
        <title>Genomes sequence of Algoriphagus aquimarinus ACAM450.</title>
        <authorList>
            <person name="Bowman J.P."/>
        </authorList>
    </citation>
    <scope>NUCLEOTIDE SEQUENCE [LARGE SCALE GENOMIC DNA]</scope>
    <source>
        <strain evidence="8 9">ACAM 450</strain>
    </source>
</reference>
<dbReference type="Gene3D" id="3.40.800.10">
    <property type="entry name" value="Ureohydrolase domain"/>
    <property type="match status" value="1"/>
</dbReference>
<comment type="catalytic activity">
    <reaction evidence="5">
        <text>N-formimidoyl-L-glutamate + H2O = formamide + L-glutamate</text>
        <dbReference type="Rhea" id="RHEA:22492"/>
        <dbReference type="ChEBI" id="CHEBI:15377"/>
        <dbReference type="ChEBI" id="CHEBI:16397"/>
        <dbReference type="ChEBI" id="CHEBI:29985"/>
        <dbReference type="ChEBI" id="CHEBI:58928"/>
        <dbReference type="EC" id="3.5.3.8"/>
    </reaction>
</comment>
<proteinExistence type="inferred from homology"/>
<comment type="pathway">
    <text evidence="5">Amino-acid degradation; L-histidine degradation into L-glutamate; L-glutamate from N-formimidoyl-L-glutamate (hydrolase route): step 1/1.</text>
</comment>
<dbReference type="PANTHER" id="PTHR11358">
    <property type="entry name" value="ARGINASE/AGMATINASE"/>
    <property type="match status" value="1"/>
</dbReference>
<evidence type="ECO:0000256" key="7">
    <source>
        <dbReference type="PROSITE-ProRule" id="PRU00742"/>
    </source>
</evidence>
<evidence type="ECO:0000256" key="5">
    <source>
        <dbReference type="HAMAP-Rule" id="MF_00737"/>
    </source>
</evidence>
<gene>
    <name evidence="5 8" type="primary">hutG</name>
    <name evidence="8" type="ORF">ESV85_17990</name>
</gene>
<dbReference type="PROSITE" id="PS51409">
    <property type="entry name" value="ARGINASE_2"/>
    <property type="match status" value="1"/>
</dbReference>
<dbReference type="RefSeq" id="WP_146920068.1">
    <property type="nucleotide sequence ID" value="NZ_VORW01000018.1"/>
</dbReference>
<dbReference type="InterPro" id="IPR005923">
    <property type="entry name" value="HutG"/>
</dbReference>
<feature type="binding site" evidence="5">
    <location>
        <position position="155"/>
    </location>
    <ligand>
        <name>Mn(2+)</name>
        <dbReference type="ChEBI" id="CHEBI:29035"/>
        <label>2</label>
    </ligand>
</feature>
<feature type="binding site" evidence="5">
    <location>
        <position position="128"/>
    </location>
    <ligand>
        <name>Mn(2+)</name>
        <dbReference type="ChEBI" id="CHEBI:29035"/>
        <label>1</label>
    </ligand>
</feature>
<dbReference type="SUPFAM" id="SSF52768">
    <property type="entry name" value="Arginase/deacetylase"/>
    <property type="match status" value="1"/>
</dbReference>
<organism evidence="8 9">
    <name type="scientific">Algoriphagus aquimarinus</name>
    <dbReference type="NCBI Taxonomy" id="237018"/>
    <lineage>
        <taxon>Bacteria</taxon>
        <taxon>Pseudomonadati</taxon>
        <taxon>Bacteroidota</taxon>
        <taxon>Cytophagia</taxon>
        <taxon>Cytophagales</taxon>
        <taxon>Cyclobacteriaceae</taxon>
        <taxon>Algoriphagus</taxon>
    </lineage>
</organism>
<dbReference type="EMBL" id="VORW01000018">
    <property type="protein sequence ID" value="TXE05584.1"/>
    <property type="molecule type" value="Genomic_DNA"/>
</dbReference>
<evidence type="ECO:0000256" key="3">
    <source>
        <dbReference type="ARBA" id="ARBA00022808"/>
    </source>
</evidence>
<feature type="binding site" evidence="5">
    <location>
        <position position="157"/>
    </location>
    <ligand>
        <name>Mn(2+)</name>
        <dbReference type="ChEBI" id="CHEBI:29035"/>
        <label>2</label>
    </ligand>
</feature>
<comment type="similarity">
    <text evidence="5 7">Belongs to the arginase family.</text>
</comment>
<feature type="binding site" evidence="5">
    <location>
        <position position="245"/>
    </location>
    <ligand>
        <name>Mn(2+)</name>
        <dbReference type="ChEBI" id="CHEBI:29035"/>
        <label>1</label>
    </ligand>
</feature>